<dbReference type="AlphaFoldDB" id="A0A062UM12"/>
<dbReference type="EMBL" id="AWFG01000001">
    <property type="protein sequence ID" value="KCZ60949.1"/>
    <property type="molecule type" value="Genomic_DNA"/>
</dbReference>
<dbReference type="Pfam" id="PF00578">
    <property type="entry name" value="AhpC-TSA"/>
    <property type="match status" value="1"/>
</dbReference>
<dbReference type="OrthoDB" id="9799347at2"/>
<dbReference type="GO" id="GO:0016209">
    <property type="term" value="F:antioxidant activity"/>
    <property type="evidence" value="ECO:0007669"/>
    <property type="project" value="InterPro"/>
</dbReference>
<protein>
    <recommendedName>
        <fullName evidence="2">Thioredoxin domain-containing protein</fullName>
    </recommendedName>
</protein>
<comment type="caution">
    <text evidence="3">The sequence shown here is derived from an EMBL/GenBank/DDBJ whole genome shotgun (WGS) entry which is preliminary data.</text>
</comment>
<name>A0A062UM12_9PROT</name>
<proteinExistence type="predicted"/>
<dbReference type="PROSITE" id="PS00194">
    <property type="entry name" value="THIOREDOXIN_1"/>
    <property type="match status" value="1"/>
</dbReference>
<gene>
    <name evidence="3" type="ORF">HY30_01030</name>
</gene>
<dbReference type="Gene3D" id="3.40.30.10">
    <property type="entry name" value="Glutaredoxin"/>
    <property type="match status" value="1"/>
</dbReference>
<dbReference type="InterPro" id="IPR036249">
    <property type="entry name" value="Thioredoxin-like_sf"/>
</dbReference>
<dbReference type="STRING" id="1280947.HY30_01030"/>
<evidence type="ECO:0000256" key="1">
    <source>
        <dbReference type="ARBA" id="ARBA00023284"/>
    </source>
</evidence>
<dbReference type="CDD" id="cd02966">
    <property type="entry name" value="TlpA_like_family"/>
    <property type="match status" value="1"/>
</dbReference>
<dbReference type="SUPFAM" id="SSF52833">
    <property type="entry name" value="Thioredoxin-like"/>
    <property type="match status" value="1"/>
</dbReference>
<feature type="domain" description="Thioredoxin" evidence="2">
    <location>
        <begin position="99"/>
        <end position="256"/>
    </location>
</feature>
<reference evidence="3 4" key="1">
    <citation type="journal article" date="2014" name="Antonie Van Leeuwenhoek">
        <title>Hyphomonas beringensis sp. nov. and Hyphomonas chukchiensis sp. nov., isolated from surface seawater of the Bering Sea and Chukchi Sea.</title>
        <authorList>
            <person name="Li C."/>
            <person name="Lai Q."/>
            <person name="Li G."/>
            <person name="Dong C."/>
            <person name="Wang J."/>
            <person name="Liao Y."/>
            <person name="Shao Z."/>
        </authorList>
    </citation>
    <scope>NUCLEOTIDE SEQUENCE [LARGE SCALE GENOMIC DNA]</scope>
    <source>
        <strain evidence="3 4">BH-BN04-4</strain>
    </source>
</reference>
<dbReference type="PROSITE" id="PS51352">
    <property type="entry name" value="THIOREDOXIN_2"/>
    <property type="match status" value="1"/>
</dbReference>
<keyword evidence="4" id="KW-1185">Reference proteome</keyword>
<evidence type="ECO:0000259" key="2">
    <source>
        <dbReference type="PROSITE" id="PS51352"/>
    </source>
</evidence>
<organism evidence="3 4">
    <name type="scientific">Hyphomonas chukchiensis</name>
    <dbReference type="NCBI Taxonomy" id="1280947"/>
    <lineage>
        <taxon>Bacteria</taxon>
        <taxon>Pseudomonadati</taxon>
        <taxon>Pseudomonadota</taxon>
        <taxon>Alphaproteobacteria</taxon>
        <taxon>Hyphomonadales</taxon>
        <taxon>Hyphomonadaceae</taxon>
        <taxon>Hyphomonas</taxon>
    </lineage>
</organism>
<dbReference type="InterPro" id="IPR000866">
    <property type="entry name" value="AhpC/TSA"/>
</dbReference>
<dbReference type="RefSeq" id="WP_034736014.1">
    <property type="nucleotide sequence ID" value="NZ_AWFG01000001.1"/>
</dbReference>
<keyword evidence="1" id="KW-0676">Redox-active center</keyword>
<dbReference type="InterPro" id="IPR017937">
    <property type="entry name" value="Thioredoxin_CS"/>
</dbReference>
<accession>A0A062UM12</accession>
<dbReference type="eggNOG" id="COG0526">
    <property type="taxonomic scope" value="Bacteria"/>
</dbReference>
<evidence type="ECO:0000313" key="3">
    <source>
        <dbReference type="EMBL" id="KCZ60949.1"/>
    </source>
</evidence>
<evidence type="ECO:0000313" key="4">
    <source>
        <dbReference type="Proteomes" id="UP000027190"/>
    </source>
</evidence>
<dbReference type="Proteomes" id="UP000027190">
    <property type="component" value="Unassembled WGS sequence"/>
</dbReference>
<dbReference type="GO" id="GO:0015036">
    <property type="term" value="F:disulfide oxidoreductase activity"/>
    <property type="evidence" value="ECO:0007669"/>
    <property type="project" value="UniProtKB-ARBA"/>
</dbReference>
<dbReference type="PATRIC" id="fig|1280947.3.peg.199"/>
<sequence>MKVVYGIVGAAALCVGFAGGIMAAPHLFPQPAAVPGPGWVDLSELPEELIGWHTSPTYLKSEIATFEMVKEKMAAADARPKRVLPEGVPEFPGGVLYMPPDGAHWPEITPLGDPDGTLAAAREGGWTVLNLWATWCAPCVKELPDMDAAVPLYAAQGVTLLALNADPGEKDTLEGNTALFERRGVTRLQPLTAKAEDIDAVLAAMGTSRTELSYPANMIFAPGGQPYAVFEGLRIDDEAGIWATDEMIAFFKALAESEG</sequence>
<dbReference type="InterPro" id="IPR013766">
    <property type="entry name" value="Thioredoxin_domain"/>
</dbReference>